<dbReference type="Proteomes" id="UP000095553">
    <property type="component" value="Unassembled WGS sequence"/>
</dbReference>
<keyword evidence="1" id="KW-0812">Transmembrane</keyword>
<accession>A0A173UEK1</accession>
<feature type="transmembrane region" description="Helical" evidence="1">
    <location>
        <begin position="30"/>
        <end position="48"/>
    </location>
</feature>
<dbReference type="RefSeq" id="WP_155511644.1">
    <property type="nucleotide sequence ID" value="NZ_CYXY01000020.1"/>
</dbReference>
<evidence type="ECO:0000313" key="2">
    <source>
        <dbReference type="EMBL" id="CUN12555.1"/>
    </source>
</evidence>
<organism evidence="2 3">
    <name type="scientific">Anaerostipes hadrus</name>
    <dbReference type="NCBI Taxonomy" id="649756"/>
    <lineage>
        <taxon>Bacteria</taxon>
        <taxon>Bacillati</taxon>
        <taxon>Bacillota</taxon>
        <taxon>Clostridia</taxon>
        <taxon>Lachnospirales</taxon>
        <taxon>Lachnospiraceae</taxon>
        <taxon>Anaerostipes</taxon>
    </lineage>
</organism>
<evidence type="ECO:0000256" key="1">
    <source>
        <dbReference type="SAM" id="Phobius"/>
    </source>
</evidence>
<reference evidence="2 3" key="1">
    <citation type="submission" date="2015-09" db="EMBL/GenBank/DDBJ databases">
        <authorList>
            <consortium name="Pathogen Informatics"/>
        </authorList>
    </citation>
    <scope>NUCLEOTIDE SEQUENCE [LARGE SCALE GENOMIC DNA]</scope>
    <source>
        <strain evidence="2 3">2789STDY5834959</strain>
    </source>
</reference>
<evidence type="ECO:0000313" key="3">
    <source>
        <dbReference type="Proteomes" id="UP000095553"/>
    </source>
</evidence>
<proteinExistence type="predicted"/>
<protein>
    <submittedName>
        <fullName evidence="2">Uncharacterized protein</fullName>
    </submittedName>
</protein>
<keyword evidence="1" id="KW-0472">Membrane</keyword>
<gene>
    <name evidence="2" type="ORF">ERS852571_02673</name>
</gene>
<dbReference type="EMBL" id="CYXY01000020">
    <property type="protein sequence ID" value="CUN12555.1"/>
    <property type="molecule type" value="Genomic_DNA"/>
</dbReference>
<keyword evidence="1" id="KW-1133">Transmembrane helix</keyword>
<name>A0A173UEK1_ANAHA</name>
<dbReference type="AlphaFoldDB" id="A0A173UEK1"/>
<sequence length="58" mass="6491">MRYVIGIIAGVVLIMGAVGGMENDTLNITYSLKMMVIGVILIYECYIIRQKKGNLIKR</sequence>